<dbReference type="EMBL" id="JBHSDK010000013">
    <property type="protein sequence ID" value="MFC4335374.1"/>
    <property type="molecule type" value="Genomic_DNA"/>
</dbReference>
<feature type="transmembrane region" description="Helical" evidence="2">
    <location>
        <begin position="52"/>
        <end position="73"/>
    </location>
</feature>
<name>A0ABV8TY30_9ACTN</name>
<feature type="region of interest" description="Disordered" evidence="1">
    <location>
        <begin position="78"/>
        <end position="128"/>
    </location>
</feature>
<protein>
    <submittedName>
        <fullName evidence="3">Uncharacterized protein</fullName>
    </submittedName>
</protein>
<sequence length="290" mass="30921">MTQNGDDIENDEFGDELRRAFHAMQASVSSEVDRPAVGDILYAPQRRLRRKAVSAGAVLGAGALLTVGGFAVAQSLGDPDEIADDPPVVENTETESIIGEPVVPADETAPPEQSPSPSPSLEADPEKEQVVETITFRDWEQAECTGGAFPYDPGERSLAVAEDEEAPWSVRGAEVLDATGDGEDDLLVTVTCSGRTALGLFTDSDSPVQRAWIWRGGTSAALEEVGQTEDGHLTVAVTDEGEEATHVLAWDGERFEKVEDEQPPSPDPSDSVEPSESQKETGDTEGDQED</sequence>
<dbReference type="RefSeq" id="WP_380620109.1">
    <property type="nucleotide sequence ID" value="NZ_JBHSDK010000013.1"/>
</dbReference>
<gene>
    <name evidence="3" type="ORF">ACFPET_09205</name>
</gene>
<proteinExistence type="predicted"/>
<evidence type="ECO:0000256" key="1">
    <source>
        <dbReference type="SAM" id="MobiDB-lite"/>
    </source>
</evidence>
<dbReference type="Proteomes" id="UP001595823">
    <property type="component" value="Unassembled WGS sequence"/>
</dbReference>
<evidence type="ECO:0000313" key="4">
    <source>
        <dbReference type="Proteomes" id="UP001595823"/>
    </source>
</evidence>
<reference evidence="4" key="1">
    <citation type="journal article" date="2019" name="Int. J. Syst. Evol. Microbiol.">
        <title>The Global Catalogue of Microorganisms (GCM) 10K type strain sequencing project: providing services to taxonomists for standard genome sequencing and annotation.</title>
        <authorList>
            <consortium name="The Broad Institute Genomics Platform"/>
            <consortium name="The Broad Institute Genome Sequencing Center for Infectious Disease"/>
            <person name="Wu L."/>
            <person name="Ma J."/>
        </authorList>
    </citation>
    <scope>NUCLEOTIDE SEQUENCE [LARGE SCALE GENOMIC DNA]</scope>
    <source>
        <strain evidence="4">IBRC-M 10908</strain>
    </source>
</reference>
<accession>A0ABV8TY30</accession>
<evidence type="ECO:0000313" key="3">
    <source>
        <dbReference type="EMBL" id="MFC4335374.1"/>
    </source>
</evidence>
<feature type="region of interest" description="Disordered" evidence="1">
    <location>
        <begin position="252"/>
        <end position="290"/>
    </location>
</feature>
<keyword evidence="2" id="KW-0812">Transmembrane</keyword>
<keyword evidence="2" id="KW-0472">Membrane</keyword>
<keyword evidence="4" id="KW-1185">Reference proteome</keyword>
<organism evidence="3 4">
    <name type="scientific">Salininema proteolyticum</name>
    <dbReference type="NCBI Taxonomy" id="1607685"/>
    <lineage>
        <taxon>Bacteria</taxon>
        <taxon>Bacillati</taxon>
        <taxon>Actinomycetota</taxon>
        <taxon>Actinomycetes</taxon>
        <taxon>Glycomycetales</taxon>
        <taxon>Glycomycetaceae</taxon>
        <taxon>Salininema</taxon>
    </lineage>
</organism>
<keyword evidence="2" id="KW-1133">Transmembrane helix</keyword>
<comment type="caution">
    <text evidence="3">The sequence shown here is derived from an EMBL/GenBank/DDBJ whole genome shotgun (WGS) entry which is preliminary data.</text>
</comment>
<evidence type="ECO:0000256" key="2">
    <source>
        <dbReference type="SAM" id="Phobius"/>
    </source>
</evidence>